<dbReference type="Proteomes" id="UP000478052">
    <property type="component" value="Unassembled WGS sequence"/>
</dbReference>
<keyword evidence="2" id="KW-1185">Reference proteome</keyword>
<dbReference type="OrthoDB" id="6625462at2759"/>
<gene>
    <name evidence="1" type="ORF">FWK35_00005120</name>
</gene>
<name>A0A6G0ZA56_APHCR</name>
<dbReference type="PANTHER" id="PTHR36688">
    <property type="entry name" value="ENDO/EXONUCLEASE/PHOSPHATASE DOMAIN-CONTAINING PROTEIN"/>
    <property type="match status" value="1"/>
</dbReference>
<reference evidence="1 2" key="1">
    <citation type="submission" date="2019-08" db="EMBL/GenBank/DDBJ databases">
        <title>Whole genome of Aphis craccivora.</title>
        <authorList>
            <person name="Voronova N.V."/>
            <person name="Shulinski R.S."/>
            <person name="Bandarenka Y.V."/>
            <person name="Zhorov D.G."/>
            <person name="Warner D."/>
        </authorList>
    </citation>
    <scope>NUCLEOTIDE SEQUENCE [LARGE SCALE GENOMIC DNA]</scope>
    <source>
        <strain evidence="1">180601</strain>
        <tissue evidence="1">Whole Body</tissue>
    </source>
</reference>
<dbReference type="InterPro" id="IPR052560">
    <property type="entry name" value="RdDP_mobile_element"/>
</dbReference>
<dbReference type="EMBL" id="VUJU01000905">
    <property type="protein sequence ID" value="KAF0767737.1"/>
    <property type="molecule type" value="Genomic_DNA"/>
</dbReference>
<evidence type="ECO:0000313" key="1">
    <source>
        <dbReference type="EMBL" id="KAF0767737.1"/>
    </source>
</evidence>
<sequence>MTRRATISGYTLISALYHRSYGSAIYVRNDIKNWSHLFSTSTDTVYIIAIRVAEINILNIYKPPNKYGQLLHYQSYHINQYILGTLTATILDRDMIGRHQAGGARATTLIYASSQKIKNLIAIPAYSTVLNNFPRSQHRPILINVGIQIPIMQISGGSNQRVIITTVLLVLLKQRQSAVSPEVIDEIIYYVGIPKISNTPVEKPGICSEDLTRTRQEQKRYRKLNPMNLLIIEMTRATMDKETARKVSMNLKTKKREAVDRSKWAENFNSEEVLIAFKSVKTGKAAGLDGIHLEFFKNYGPNTRKWLADFFSDILCSGKLPKLLKTTKVLAALKPEKPKDDVKSYRPISLLSASYKLLERLIYNRISKIIDDEVLPQEQAGNRQLTVYIGEEKSKTRVLNNSLSQGSVLVPLLFNLYTKDLPSTSSIKFIYADDIALASQSTSFEGLEEPLTNDLRVVLDRTLTYREHLTRLTAKVKTCQRPDHHFKAIKLNTGS</sequence>
<proteinExistence type="predicted"/>
<organism evidence="1 2">
    <name type="scientific">Aphis craccivora</name>
    <name type="common">Cowpea aphid</name>
    <dbReference type="NCBI Taxonomy" id="307492"/>
    <lineage>
        <taxon>Eukaryota</taxon>
        <taxon>Metazoa</taxon>
        <taxon>Ecdysozoa</taxon>
        <taxon>Arthropoda</taxon>
        <taxon>Hexapoda</taxon>
        <taxon>Insecta</taxon>
        <taxon>Pterygota</taxon>
        <taxon>Neoptera</taxon>
        <taxon>Paraneoptera</taxon>
        <taxon>Hemiptera</taxon>
        <taxon>Sternorrhyncha</taxon>
        <taxon>Aphidomorpha</taxon>
        <taxon>Aphidoidea</taxon>
        <taxon>Aphididae</taxon>
        <taxon>Aphidini</taxon>
        <taxon>Aphis</taxon>
        <taxon>Aphis</taxon>
    </lineage>
</organism>
<evidence type="ECO:0008006" key="3">
    <source>
        <dbReference type="Google" id="ProtNLM"/>
    </source>
</evidence>
<dbReference type="AlphaFoldDB" id="A0A6G0ZA56"/>
<dbReference type="PANTHER" id="PTHR36688:SF1">
    <property type="entry name" value="ENDONUCLEASE_EXONUCLEASE_PHOSPHATASE DOMAIN-CONTAINING PROTEIN"/>
    <property type="match status" value="1"/>
</dbReference>
<comment type="caution">
    <text evidence="1">The sequence shown here is derived from an EMBL/GenBank/DDBJ whole genome shotgun (WGS) entry which is preliminary data.</text>
</comment>
<protein>
    <recommendedName>
        <fullName evidence="3">Reverse transcriptase domain-containing protein</fullName>
    </recommendedName>
</protein>
<accession>A0A6G0ZA56</accession>
<evidence type="ECO:0000313" key="2">
    <source>
        <dbReference type="Proteomes" id="UP000478052"/>
    </source>
</evidence>